<dbReference type="InterPro" id="IPR032675">
    <property type="entry name" value="LRR_dom_sf"/>
</dbReference>
<dbReference type="AlphaFoldDB" id="L5KF52"/>
<keyword evidence="1" id="KW-1133">Transmembrane helix</keyword>
<gene>
    <name evidence="2" type="ORF">PAL_GLEAN10003384</name>
</gene>
<dbReference type="SMART" id="SM00368">
    <property type="entry name" value="LRR_RI"/>
    <property type="match status" value="5"/>
</dbReference>
<dbReference type="InterPro" id="IPR001611">
    <property type="entry name" value="Leu-rich_rpt"/>
</dbReference>
<evidence type="ECO:0000313" key="3">
    <source>
        <dbReference type="Proteomes" id="UP000010552"/>
    </source>
</evidence>
<dbReference type="GO" id="GO:0071345">
    <property type="term" value="P:cellular response to cytokine stimulus"/>
    <property type="evidence" value="ECO:0007669"/>
    <property type="project" value="TreeGrafter"/>
</dbReference>
<dbReference type="Pfam" id="PF13516">
    <property type="entry name" value="LRR_6"/>
    <property type="match status" value="2"/>
</dbReference>
<dbReference type="InParanoid" id="L5KF52"/>
<feature type="transmembrane region" description="Helical" evidence="1">
    <location>
        <begin position="68"/>
        <end position="86"/>
    </location>
</feature>
<evidence type="ECO:0000313" key="2">
    <source>
        <dbReference type="EMBL" id="ELK10200.1"/>
    </source>
</evidence>
<dbReference type="GO" id="GO:0005737">
    <property type="term" value="C:cytoplasm"/>
    <property type="evidence" value="ECO:0007669"/>
    <property type="project" value="TreeGrafter"/>
</dbReference>
<keyword evidence="1" id="KW-0472">Membrane</keyword>
<dbReference type="GO" id="GO:0045345">
    <property type="term" value="P:positive regulation of MHC class I biosynthetic process"/>
    <property type="evidence" value="ECO:0007669"/>
    <property type="project" value="TreeGrafter"/>
</dbReference>
<reference evidence="3" key="1">
    <citation type="journal article" date="2013" name="Science">
        <title>Comparative analysis of bat genomes provides insight into the evolution of flight and immunity.</title>
        <authorList>
            <person name="Zhang G."/>
            <person name="Cowled C."/>
            <person name="Shi Z."/>
            <person name="Huang Z."/>
            <person name="Bishop-Lilly K.A."/>
            <person name="Fang X."/>
            <person name="Wynne J.W."/>
            <person name="Xiong Z."/>
            <person name="Baker M.L."/>
            <person name="Zhao W."/>
            <person name="Tachedjian M."/>
            <person name="Zhu Y."/>
            <person name="Zhou P."/>
            <person name="Jiang X."/>
            <person name="Ng J."/>
            <person name="Yang L."/>
            <person name="Wu L."/>
            <person name="Xiao J."/>
            <person name="Feng Y."/>
            <person name="Chen Y."/>
            <person name="Sun X."/>
            <person name="Zhang Y."/>
            <person name="Marsh G.A."/>
            <person name="Crameri G."/>
            <person name="Broder C.C."/>
            <person name="Frey K.G."/>
            <person name="Wang L.F."/>
            <person name="Wang J."/>
        </authorList>
    </citation>
    <scope>NUCLEOTIDE SEQUENCE [LARGE SCALE GENOMIC DNA]</scope>
</reference>
<keyword evidence="1" id="KW-0812">Transmembrane</keyword>
<proteinExistence type="predicted"/>
<keyword evidence="3" id="KW-1185">Reference proteome</keyword>
<dbReference type="InterPro" id="IPR050637">
    <property type="entry name" value="NLRP_innate_immun_reg"/>
</dbReference>
<organism evidence="2 3">
    <name type="scientific">Pteropus alecto</name>
    <name type="common">Black flying fox</name>
    <dbReference type="NCBI Taxonomy" id="9402"/>
    <lineage>
        <taxon>Eukaryota</taxon>
        <taxon>Metazoa</taxon>
        <taxon>Chordata</taxon>
        <taxon>Craniata</taxon>
        <taxon>Vertebrata</taxon>
        <taxon>Euteleostomi</taxon>
        <taxon>Mammalia</taxon>
        <taxon>Eutheria</taxon>
        <taxon>Laurasiatheria</taxon>
        <taxon>Chiroptera</taxon>
        <taxon>Yinpterochiroptera</taxon>
        <taxon>Pteropodoidea</taxon>
        <taxon>Pteropodidae</taxon>
        <taxon>Pteropodinae</taxon>
        <taxon>Pteropus</taxon>
    </lineage>
</organism>
<sequence>MSNASRPRLSIRRDRKSKEFPPAERLCSLSSEVPVAKRGRCHTPPGVSWDVRRKVAARSQNKPLKSVVFIYFVLNYFCHLISFRSFQLRDLPGSQLHLLCQALCNPYCKIKDLKLFVSFLPESSEAVCKYLASVLICNPNLTELDLSKNPLGDTGVKYLCEGLRHSNCKVEKLDLSTCYLTDASCVELSSVLQVSQTLKELFVFTNALGDTRVQHLCEAWCPHPSRLSECSLSAARCESLMQILSSTQSLTRLLLINNKIEDLGLKLLCEGLKQPDRQLKDLALWTCNLTRECCQDLCNALYANEHLRDLDPSDNALGDEGMQVLCEGLKQPFCKLQTLCIDMDHLHEETFREIEALKVSKPGITW</sequence>
<dbReference type="PANTHER" id="PTHR45690:SF3">
    <property type="entry name" value="NACHT DOMAIN-CONTAINING PROTEIN"/>
    <property type="match status" value="1"/>
</dbReference>
<protein>
    <submittedName>
        <fullName evidence="2">NACHT, LRR and PYD domains-containing protein 12</fullName>
    </submittedName>
</protein>
<dbReference type="Gene3D" id="3.80.10.10">
    <property type="entry name" value="Ribonuclease Inhibitor"/>
    <property type="match status" value="2"/>
</dbReference>
<dbReference type="PANTHER" id="PTHR45690">
    <property type="entry name" value="NACHT, LRR AND PYD DOMAINS-CONTAINING PROTEIN 12"/>
    <property type="match status" value="1"/>
</dbReference>
<dbReference type="SUPFAM" id="SSF52047">
    <property type="entry name" value="RNI-like"/>
    <property type="match status" value="1"/>
</dbReference>
<dbReference type="GO" id="GO:0050728">
    <property type="term" value="P:negative regulation of inflammatory response"/>
    <property type="evidence" value="ECO:0007669"/>
    <property type="project" value="TreeGrafter"/>
</dbReference>
<dbReference type="Proteomes" id="UP000010552">
    <property type="component" value="Unassembled WGS sequence"/>
</dbReference>
<accession>L5KF52</accession>
<dbReference type="EMBL" id="KB030758">
    <property type="protein sequence ID" value="ELK10200.1"/>
    <property type="molecule type" value="Genomic_DNA"/>
</dbReference>
<dbReference type="STRING" id="9402.L5KF52"/>
<dbReference type="GO" id="GO:0043124">
    <property type="term" value="P:negative regulation of canonical NF-kappaB signal transduction"/>
    <property type="evidence" value="ECO:0007669"/>
    <property type="project" value="TreeGrafter"/>
</dbReference>
<name>L5KF52_PTEAL</name>
<evidence type="ECO:0000256" key="1">
    <source>
        <dbReference type="SAM" id="Phobius"/>
    </source>
</evidence>